<dbReference type="PROSITE" id="PS00518">
    <property type="entry name" value="ZF_RING_1"/>
    <property type="match status" value="1"/>
</dbReference>
<dbReference type="SUPFAM" id="SSF57850">
    <property type="entry name" value="RING/U-box"/>
    <property type="match status" value="1"/>
</dbReference>
<evidence type="ECO:0000313" key="6">
    <source>
        <dbReference type="Proteomes" id="UP001302126"/>
    </source>
</evidence>
<evidence type="ECO:0000256" key="2">
    <source>
        <dbReference type="ARBA" id="ARBA00022771"/>
    </source>
</evidence>
<dbReference type="Gene3D" id="3.30.40.10">
    <property type="entry name" value="Zinc/RING finger domain, C3HC4 (zinc finger)"/>
    <property type="match status" value="1"/>
</dbReference>
<dbReference type="GO" id="GO:0061630">
    <property type="term" value="F:ubiquitin protein ligase activity"/>
    <property type="evidence" value="ECO:0007669"/>
    <property type="project" value="InterPro"/>
</dbReference>
<reference evidence="5" key="1">
    <citation type="journal article" date="2023" name="Mol. Phylogenet. Evol.">
        <title>Genome-scale phylogeny and comparative genomics of the fungal order Sordariales.</title>
        <authorList>
            <person name="Hensen N."/>
            <person name="Bonometti L."/>
            <person name="Westerberg I."/>
            <person name="Brannstrom I.O."/>
            <person name="Guillou S."/>
            <person name="Cros-Aarteil S."/>
            <person name="Calhoun S."/>
            <person name="Haridas S."/>
            <person name="Kuo A."/>
            <person name="Mondo S."/>
            <person name="Pangilinan J."/>
            <person name="Riley R."/>
            <person name="LaButti K."/>
            <person name="Andreopoulos B."/>
            <person name="Lipzen A."/>
            <person name="Chen C."/>
            <person name="Yan M."/>
            <person name="Daum C."/>
            <person name="Ng V."/>
            <person name="Clum A."/>
            <person name="Steindorff A."/>
            <person name="Ohm R.A."/>
            <person name="Martin F."/>
            <person name="Silar P."/>
            <person name="Natvig D.O."/>
            <person name="Lalanne C."/>
            <person name="Gautier V."/>
            <person name="Ament-Velasquez S.L."/>
            <person name="Kruys A."/>
            <person name="Hutchinson M.I."/>
            <person name="Powell A.J."/>
            <person name="Barry K."/>
            <person name="Miller A.N."/>
            <person name="Grigoriev I.V."/>
            <person name="Debuchy R."/>
            <person name="Gladieux P."/>
            <person name="Hiltunen Thoren M."/>
            <person name="Johannesson H."/>
        </authorList>
    </citation>
    <scope>NUCLEOTIDE SEQUENCE</scope>
    <source>
        <strain evidence="5">PSN309</strain>
    </source>
</reference>
<keyword evidence="3" id="KW-0862">Zinc</keyword>
<dbReference type="InterPro" id="IPR001841">
    <property type="entry name" value="Znf_RING"/>
</dbReference>
<dbReference type="AlphaFoldDB" id="A0AAN7APM5"/>
<accession>A0AAN7APM5</accession>
<keyword evidence="6" id="KW-1185">Reference proteome</keyword>
<feature type="domain" description="RING-type" evidence="4">
    <location>
        <begin position="8"/>
        <end position="53"/>
    </location>
</feature>
<dbReference type="PANTHER" id="PTHR14305">
    <property type="entry name" value="E3 UBIQUITIN-PROTEIN LIGASE CCNB1IP1"/>
    <property type="match status" value="1"/>
</dbReference>
<reference evidence="5" key="2">
    <citation type="submission" date="2023-05" db="EMBL/GenBank/DDBJ databases">
        <authorList>
            <consortium name="Lawrence Berkeley National Laboratory"/>
            <person name="Steindorff A."/>
            <person name="Hensen N."/>
            <person name="Bonometti L."/>
            <person name="Westerberg I."/>
            <person name="Brannstrom I.O."/>
            <person name="Guillou S."/>
            <person name="Cros-Aarteil S."/>
            <person name="Calhoun S."/>
            <person name="Haridas S."/>
            <person name="Kuo A."/>
            <person name="Mondo S."/>
            <person name="Pangilinan J."/>
            <person name="Riley R."/>
            <person name="Labutti K."/>
            <person name="Andreopoulos B."/>
            <person name="Lipzen A."/>
            <person name="Chen C."/>
            <person name="Yanf M."/>
            <person name="Daum C."/>
            <person name="Ng V."/>
            <person name="Clum A."/>
            <person name="Ohm R."/>
            <person name="Martin F."/>
            <person name="Silar P."/>
            <person name="Natvig D."/>
            <person name="Lalanne C."/>
            <person name="Gautier V."/>
            <person name="Ament-Velasquez S.L."/>
            <person name="Kruys A."/>
            <person name="Hutchinson M.I."/>
            <person name="Powell A.J."/>
            <person name="Barry K."/>
            <person name="Miller A.N."/>
            <person name="Grigoriev I.V."/>
            <person name="Debuchy R."/>
            <person name="Gladieux P."/>
            <person name="Thoren M.H."/>
            <person name="Johannesson H."/>
        </authorList>
    </citation>
    <scope>NUCLEOTIDE SEQUENCE</scope>
    <source>
        <strain evidence="5">PSN309</strain>
    </source>
</reference>
<organism evidence="5 6">
    <name type="scientific">Podospora australis</name>
    <dbReference type="NCBI Taxonomy" id="1536484"/>
    <lineage>
        <taxon>Eukaryota</taxon>
        <taxon>Fungi</taxon>
        <taxon>Dikarya</taxon>
        <taxon>Ascomycota</taxon>
        <taxon>Pezizomycotina</taxon>
        <taxon>Sordariomycetes</taxon>
        <taxon>Sordariomycetidae</taxon>
        <taxon>Sordariales</taxon>
        <taxon>Podosporaceae</taxon>
        <taxon>Podospora</taxon>
    </lineage>
</organism>
<dbReference type="GO" id="GO:0000795">
    <property type="term" value="C:synaptonemal complex"/>
    <property type="evidence" value="ECO:0007669"/>
    <property type="project" value="InterPro"/>
</dbReference>
<dbReference type="InterPro" id="IPR013083">
    <property type="entry name" value="Znf_RING/FYVE/PHD"/>
</dbReference>
<evidence type="ECO:0000256" key="3">
    <source>
        <dbReference type="ARBA" id="ARBA00022833"/>
    </source>
</evidence>
<dbReference type="PANTHER" id="PTHR14305:SF0">
    <property type="entry name" value="E3 UBIQUITIN-PROTEIN LIGASE CCNB1IP1"/>
    <property type="match status" value="1"/>
</dbReference>
<keyword evidence="2" id="KW-0863">Zinc-finger</keyword>
<comment type="caution">
    <text evidence="5">The sequence shown here is derived from an EMBL/GenBank/DDBJ whole genome shotgun (WGS) entry which is preliminary data.</text>
</comment>
<sequence>MEGNALRCNVAECGEETANGVVVTGCLHAICLQCAGNYGLDGPLPAPCPACQKTLEESEIMVQNLQVSEDWKSIVMCGHDPTTMMEATGRAITFWSYHMSQKMSTLLPSEPVGP</sequence>
<protein>
    <recommendedName>
        <fullName evidence="4">RING-type domain-containing protein</fullName>
    </recommendedName>
</protein>
<evidence type="ECO:0000313" key="5">
    <source>
        <dbReference type="EMBL" id="KAK4193822.1"/>
    </source>
</evidence>
<proteinExistence type="predicted"/>
<dbReference type="GO" id="GO:0007131">
    <property type="term" value="P:reciprocal meiotic recombination"/>
    <property type="evidence" value="ECO:0007669"/>
    <property type="project" value="InterPro"/>
</dbReference>
<dbReference type="EMBL" id="MU864350">
    <property type="protein sequence ID" value="KAK4193822.1"/>
    <property type="molecule type" value="Genomic_DNA"/>
</dbReference>
<dbReference type="InterPro" id="IPR017907">
    <property type="entry name" value="Znf_RING_CS"/>
</dbReference>
<dbReference type="GO" id="GO:0008270">
    <property type="term" value="F:zinc ion binding"/>
    <property type="evidence" value="ECO:0007669"/>
    <property type="project" value="UniProtKB-KW"/>
</dbReference>
<gene>
    <name evidence="5" type="ORF">QBC35DRAFT_480346</name>
</gene>
<keyword evidence="1" id="KW-0479">Metal-binding</keyword>
<dbReference type="Proteomes" id="UP001302126">
    <property type="component" value="Unassembled WGS sequence"/>
</dbReference>
<dbReference type="Pfam" id="PF14634">
    <property type="entry name" value="zf-RING_5"/>
    <property type="match status" value="1"/>
</dbReference>
<evidence type="ECO:0000259" key="4">
    <source>
        <dbReference type="Pfam" id="PF14634"/>
    </source>
</evidence>
<dbReference type="InterPro" id="IPR042448">
    <property type="entry name" value="CCNB1IP1"/>
</dbReference>
<evidence type="ECO:0000256" key="1">
    <source>
        <dbReference type="ARBA" id="ARBA00022723"/>
    </source>
</evidence>
<name>A0AAN7APM5_9PEZI</name>